<accession>A0ABW2YTX7</accession>
<dbReference type="Pfam" id="PF13424">
    <property type="entry name" value="TPR_12"/>
    <property type="match status" value="2"/>
</dbReference>
<protein>
    <submittedName>
        <fullName evidence="12">Tetratricopeptide repeat protein</fullName>
    </submittedName>
</protein>
<dbReference type="SMART" id="SM00028">
    <property type="entry name" value="TPR"/>
    <property type="match status" value="6"/>
</dbReference>
<keyword evidence="4 10" id="KW-0812">Transmembrane</keyword>
<dbReference type="Gene3D" id="1.25.40.10">
    <property type="entry name" value="Tetratricopeptide repeat domain"/>
    <property type="match status" value="1"/>
</dbReference>
<dbReference type="EMBL" id="JBHTHU010000001">
    <property type="protein sequence ID" value="MFD0749173.1"/>
    <property type="molecule type" value="Genomic_DNA"/>
</dbReference>
<dbReference type="InterPro" id="IPR011990">
    <property type="entry name" value="TPR-like_helical_dom_sf"/>
</dbReference>
<evidence type="ECO:0000256" key="1">
    <source>
        <dbReference type="ARBA" id="ARBA00004651"/>
    </source>
</evidence>
<comment type="subcellular location">
    <subcellularLocation>
        <location evidence="1">Cell membrane</location>
        <topology evidence="1">Multi-pass membrane protein</topology>
    </subcellularLocation>
</comment>
<keyword evidence="9" id="KW-0802">TPR repeat</keyword>
<evidence type="ECO:0000313" key="12">
    <source>
        <dbReference type="EMBL" id="MFD0749173.1"/>
    </source>
</evidence>
<dbReference type="InterPro" id="IPR005467">
    <property type="entry name" value="His_kinase_dom"/>
</dbReference>
<reference evidence="13" key="1">
    <citation type="journal article" date="2019" name="Int. J. Syst. Evol. Microbiol.">
        <title>The Global Catalogue of Microorganisms (GCM) 10K type strain sequencing project: providing services to taxonomists for standard genome sequencing and annotation.</title>
        <authorList>
            <consortium name="The Broad Institute Genomics Platform"/>
            <consortium name="The Broad Institute Genome Sequencing Center for Infectious Disease"/>
            <person name="Wu L."/>
            <person name="Ma J."/>
        </authorList>
    </citation>
    <scope>NUCLEOTIDE SEQUENCE [LARGE SCALE GENOMIC DNA]</scope>
    <source>
        <strain evidence="13">CCUG 63418</strain>
    </source>
</reference>
<sequence length="593" mass="67601">MNTPYDALPQKSCLYLFLFFCFSFFSFTEDPAILISDSLYRKADYRQAISVLQNRLSIAQKNKENIIKIVLYNSLGKAYSQLGESVEALKNYQLAIKMTEITGDKQRTGKILKNIGALYEEQKNFTQALSYYDKAQDIAIAIKDQALLADCYNNRGVIYEQQLKYDDALAVYKKALAIYQKLNITDRIALSLNNIGIVYKFQKKFPQSLDYYNRSLKSSEKLGDRFFVAANLNNMGNVYALMNNYPKAVEFNQRALKIAEEIKATNIVVEAYGSLAEDYAGMGDLKKAYELKNKFIAVKEDYINLERSGQMAEMQTRYETEKKENQIVTLQQQQQISSLNIAKQQLLLQKRNYQVFTITGIAISLLIFGYLYNNRQRARQQLDKLKAISDTEKQERTRIAKDIHDDMGSGLSKIILMSGMVEDKIKTSEYGIKEISTIKQISQELVDNMRDLIWVLNPENATLDNLVARIREHCSDYLEGLAVKTELDIQHDVPYVRISQQTQRNIFLTTKEALHNCVKHANCDKITIGLTFKDGMLTVSITDSGKGFEADELKRKGNGLRNMQQRMQSIGGKFMITSGLGQGTTIQTSIQLA</sequence>
<dbReference type="InterPro" id="IPR050482">
    <property type="entry name" value="Sensor_HK_TwoCompSys"/>
</dbReference>
<dbReference type="RefSeq" id="WP_377097304.1">
    <property type="nucleotide sequence ID" value="NZ_JBHTHU010000001.1"/>
</dbReference>
<feature type="transmembrane region" description="Helical" evidence="10">
    <location>
        <begin position="353"/>
        <end position="372"/>
    </location>
</feature>
<keyword evidence="6 10" id="KW-1133">Transmembrane helix</keyword>
<dbReference type="Pfam" id="PF07730">
    <property type="entry name" value="HisKA_3"/>
    <property type="match status" value="1"/>
</dbReference>
<evidence type="ECO:0000256" key="2">
    <source>
        <dbReference type="ARBA" id="ARBA00022475"/>
    </source>
</evidence>
<keyword evidence="7" id="KW-0902">Two-component regulatory system</keyword>
<keyword evidence="2" id="KW-1003">Cell membrane</keyword>
<evidence type="ECO:0000256" key="9">
    <source>
        <dbReference type="PROSITE-ProRule" id="PRU00339"/>
    </source>
</evidence>
<keyword evidence="8 10" id="KW-0472">Membrane</keyword>
<dbReference type="InterPro" id="IPR036890">
    <property type="entry name" value="HATPase_C_sf"/>
</dbReference>
<comment type="caution">
    <text evidence="12">The sequence shown here is derived from an EMBL/GenBank/DDBJ whole genome shotgun (WGS) entry which is preliminary data.</text>
</comment>
<evidence type="ECO:0000313" key="13">
    <source>
        <dbReference type="Proteomes" id="UP001596958"/>
    </source>
</evidence>
<feature type="repeat" description="TPR" evidence="9">
    <location>
        <begin position="229"/>
        <end position="262"/>
    </location>
</feature>
<feature type="domain" description="Histidine kinase" evidence="11">
    <location>
        <begin position="402"/>
        <end position="593"/>
    </location>
</feature>
<keyword evidence="5" id="KW-0418">Kinase</keyword>
<dbReference type="Proteomes" id="UP001596958">
    <property type="component" value="Unassembled WGS sequence"/>
</dbReference>
<keyword evidence="13" id="KW-1185">Reference proteome</keyword>
<dbReference type="InterPro" id="IPR003594">
    <property type="entry name" value="HATPase_dom"/>
</dbReference>
<dbReference type="Pfam" id="PF13181">
    <property type="entry name" value="TPR_8"/>
    <property type="match status" value="1"/>
</dbReference>
<dbReference type="CDD" id="cd16917">
    <property type="entry name" value="HATPase_UhpB-NarQ-NarX-like"/>
    <property type="match status" value="1"/>
</dbReference>
<evidence type="ECO:0000256" key="7">
    <source>
        <dbReference type="ARBA" id="ARBA00023012"/>
    </source>
</evidence>
<dbReference type="SUPFAM" id="SSF55874">
    <property type="entry name" value="ATPase domain of HSP90 chaperone/DNA topoisomerase II/histidine kinase"/>
    <property type="match status" value="1"/>
</dbReference>
<dbReference type="Pfam" id="PF02518">
    <property type="entry name" value="HATPase_c"/>
    <property type="match status" value="1"/>
</dbReference>
<organism evidence="12 13">
    <name type="scientific">Mucilaginibacter calamicampi</name>
    <dbReference type="NCBI Taxonomy" id="1302352"/>
    <lineage>
        <taxon>Bacteria</taxon>
        <taxon>Pseudomonadati</taxon>
        <taxon>Bacteroidota</taxon>
        <taxon>Sphingobacteriia</taxon>
        <taxon>Sphingobacteriales</taxon>
        <taxon>Sphingobacteriaceae</taxon>
        <taxon>Mucilaginibacter</taxon>
    </lineage>
</organism>
<dbReference type="Gene3D" id="3.30.565.10">
    <property type="entry name" value="Histidine kinase-like ATPase, C-terminal domain"/>
    <property type="match status" value="1"/>
</dbReference>
<evidence type="ECO:0000256" key="4">
    <source>
        <dbReference type="ARBA" id="ARBA00022692"/>
    </source>
</evidence>
<dbReference type="PANTHER" id="PTHR24421">
    <property type="entry name" value="NITRATE/NITRITE SENSOR PROTEIN NARX-RELATED"/>
    <property type="match status" value="1"/>
</dbReference>
<evidence type="ECO:0000256" key="3">
    <source>
        <dbReference type="ARBA" id="ARBA00022679"/>
    </source>
</evidence>
<evidence type="ECO:0000256" key="6">
    <source>
        <dbReference type="ARBA" id="ARBA00022989"/>
    </source>
</evidence>
<keyword evidence="3" id="KW-0808">Transferase</keyword>
<dbReference type="InterPro" id="IPR019734">
    <property type="entry name" value="TPR_rpt"/>
</dbReference>
<feature type="repeat" description="TPR" evidence="9">
    <location>
        <begin position="109"/>
        <end position="142"/>
    </location>
</feature>
<dbReference type="Gene3D" id="1.20.5.1930">
    <property type="match status" value="1"/>
</dbReference>
<dbReference type="PANTHER" id="PTHR24421:SF37">
    <property type="entry name" value="SENSOR HISTIDINE KINASE NARS"/>
    <property type="match status" value="1"/>
</dbReference>
<feature type="repeat" description="TPR" evidence="9">
    <location>
        <begin position="69"/>
        <end position="102"/>
    </location>
</feature>
<dbReference type="InterPro" id="IPR011712">
    <property type="entry name" value="Sig_transdc_His_kin_sub3_dim/P"/>
</dbReference>
<gene>
    <name evidence="12" type="ORF">ACFQZS_03405</name>
</gene>
<evidence type="ECO:0000256" key="10">
    <source>
        <dbReference type="SAM" id="Phobius"/>
    </source>
</evidence>
<name>A0ABW2YTX7_9SPHI</name>
<feature type="repeat" description="TPR" evidence="9">
    <location>
        <begin position="149"/>
        <end position="182"/>
    </location>
</feature>
<evidence type="ECO:0000259" key="11">
    <source>
        <dbReference type="PROSITE" id="PS50109"/>
    </source>
</evidence>
<evidence type="ECO:0000256" key="5">
    <source>
        <dbReference type="ARBA" id="ARBA00022777"/>
    </source>
</evidence>
<dbReference type="PROSITE" id="PS50109">
    <property type="entry name" value="HIS_KIN"/>
    <property type="match status" value="1"/>
</dbReference>
<proteinExistence type="predicted"/>
<dbReference type="SUPFAM" id="SSF48452">
    <property type="entry name" value="TPR-like"/>
    <property type="match status" value="2"/>
</dbReference>
<dbReference type="PROSITE" id="PS50005">
    <property type="entry name" value="TPR"/>
    <property type="match status" value="4"/>
</dbReference>
<evidence type="ECO:0000256" key="8">
    <source>
        <dbReference type="ARBA" id="ARBA00023136"/>
    </source>
</evidence>